<name>D4DT40_NEIEG</name>
<dbReference type="EMBL" id="ADBF01000229">
    <property type="protein sequence ID" value="EFE49042.1"/>
    <property type="molecule type" value="Genomic_DNA"/>
</dbReference>
<dbReference type="AlphaFoldDB" id="D4DT40"/>
<evidence type="ECO:0000313" key="1">
    <source>
        <dbReference type="EMBL" id="EFE49042.1"/>
    </source>
</evidence>
<protein>
    <submittedName>
        <fullName evidence="1">Uncharacterized protein</fullName>
    </submittedName>
</protein>
<organism evidence="1 2">
    <name type="scientific">Neisseria elongata subsp. glycolytica ATCC 29315</name>
    <dbReference type="NCBI Taxonomy" id="546263"/>
    <lineage>
        <taxon>Bacteria</taxon>
        <taxon>Pseudomonadati</taxon>
        <taxon>Pseudomonadota</taxon>
        <taxon>Betaproteobacteria</taxon>
        <taxon>Neisseriales</taxon>
        <taxon>Neisseriaceae</taxon>
        <taxon>Neisseria</taxon>
    </lineage>
</organism>
<evidence type="ECO:0000313" key="2">
    <source>
        <dbReference type="Proteomes" id="UP000005536"/>
    </source>
</evidence>
<gene>
    <name evidence="1" type="ORF">NEIELOOT_02242</name>
</gene>
<accession>D4DT40</accession>
<proteinExistence type="predicted"/>
<reference evidence="1 2" key="1">
    <citation type="submission" date="2010-02" db="EMBL/GenBank/DDBJ databases">
        <authorList>
            <person name="Weinstock G."/>
            <person name="Sodergren E."/>
            <person name="Clifton S."/>
            <person name="Fulton L."/>
            <person name="Fulton B."/>
            <person name="Courtney L."/>
            <person name="Fronick C."/>
            <person name="Harrison M."/>
            <person name="Strong C."/>
            <person name="Farmer C."/>
            <person name="Delahaunty K."/>
            <person name="Markovic C."/>
            <person name="Hall O."/>
            <person name="Minx P."/>
            <person name="Tomlinson C."/>
            <person name="Mitreva M."/>
            <person name="Nelson J."/>
            <person name="Hou S."/>
            <person name="Wollam A."/>
            <person name="Pepin K.H."/>
            <person name="Johnson M."/>
            <person name="Bhonagiri V."/>
            <person name="Zhang X."/>
            <person name="Suruliraj S."/>
            <person name="Warren W."/>
            <person name="Chinwalla A."/>
            <person name="Mardis E.R."/>
            <person name="Wilson R.K."/>
        </authorList>
    </citation>
    <scope>NUCLEOTIDE SEQUENCE [LARGE SCALE GENOMIC DNA]</scope>
    <source>
        <strain evidence="1 2">ATCC 29315</strain>
    </source>
</reference>
<comment type="caution">
    <text evidence="1">The sequence shown here is derived from an EMBL/GenBank/DDBJ whole genome shotgun (WGS) entry which is preliminary data.</text>
</comment>
<sequence length="43" mass="5232">MLPFETKRLNRKEDDCITNSLLLISFRFIGYFKNKRSYFQINA</sequence>
<dbReference type="Proteomes" id="UP000005536">
    <property type="component" value="Unassembled WGS sequence"/>
</dbReference>